<dbReference type="Pfam" id="PF20508">
    <property type="entry name" value="DUF6734"/>
    <property type="match status" value="1"/>
</dbReference>
<dbReference type="EMBL" id="QRIN01000115">
    <property type="protein sequence ID" value="RHG61074.1"/>
    <property type="molecule type" value="Genomic_DNA"/>
</dbReference>
<organism evidence="3 4">
    <name type="scientific">Segatella copri</name>
    <dbReference type="NCBI Taxonomy" id="165179"/>
    <lineage>
        <taxon>Bacteria</taxon>
        <taxon>Pseudomonadati</taxon>
        <taxon>Bacteroidota</taxon>
        <taxon>Bacteroidia</taxon>
        <taxon>Bacteroidales</taxon>
        <taxon>Prevotellaceae</taxon>
        <taxon>Segatella</taxon>
    </lineage>
</organism>
<dbReference type="InterPro" id="IPR046621">
    <property type="entry name" value="DUF6734"/>
</dbReference>
<dbReference type="AlphaFoldDB" id="A0A3R6HUW4"/>
<dbReference type="RefSeq" id="WP_118201831.1">
    <property type="nucleotide sequence ID" value="NZ_JAPDUQ010000003.1"/>
</dbReference>
<comment type="caution">
    <text evidence="3">The sequence shown here is derived from an EMBL/GenBank/DDBJ whole genome shotgun (WGS) entry which is preliminary data.</text>
</comment>
<sequence length="484" mass="56233">MKIVQTYYSYADNKNPIYDTAGFLTADMNWKSMAVSCLLLKKHYGSVTLYCNGSVKEIVSELKIPYDEIVVIPDFMQEYKGCNLWALPKIYTYSQQKTPFLHVDCDWFMFDRLSTQIEKSDVIGQNIEYDDQYYNKRTFEKMLSYGCEFPLWIKDIAESSSILRVINAGVLGGQDISFIQEYVELIKKFIHANVDTLRKINDGFVNSIYEQLFLYILSQKHRKEIGLCTVGDKLSTKFDWLPMDFSCSPKTGYMHMLAGIKRQFKSYVFVSQYLHYINPTVSNHITKYCYEHNISPLINFPELGIFLEKSKSMQQLAKENNNESKVHEISTAYDEINIKLSKDILEIFQEQSKCRDLLWSNISLLEKKVMINPKCKIISISHEDIIRNVLHLDDNILRKVTNIKDLAVVITPDATLGQPQKLLLAGVKMQIIWYLQNVKNATFKEIKNCLEVKQQGEGISKKLYEKDVDRVFRSLVYSNILVFS</sequence>
<dbReference type="Proteomes" id="UP000286501">
    <property type="component" value="Unassembled WGS sequence"/>
</dbReference>
<evidence type="ECO:0000313" key="2">
    <source>
        <dbReference type="EMBL" id="MCW4094152.1"/>
    </source>
</evidence>
<dbReference type="EMBL" id="JAPDUS010000022">
    <property type="protein sequence ID" value="MCW4094152.1"/>
    <property type="molecule type" value="Genomic_DNA"/>
</dbReference>
<reference evidence="2" key="2">
    <citation type="submission" date="2022-11" db="EMBL/GenBank/DDBJ databases">
        <title>Genomic repertoires linked with pathogenic potency of arthritogenic Prevotella copri isolated from the gut of rheumatoid arthritis patients.</title>
        <authorList>
            <person name="Nii T."/>
            <person name="Maeda Y."/>
            <person name="Motooka D."/>
            <person name="Naito M."/>
            <person name="Matsumoto Y."/>
            <person name="Ogawa T."/>
            <person name="Oguro-Igashira E."/>
            <person name="Kishikawa T."/>
            <person name="Yamashita M."/>
            <person name="Koizumi S."/>
            <person name="Kurakawa T."/>
            <person name="Okumura R."/>
            <person name="Kayama H."/>
            <person name="Murakami M."/>
            <person name="Sakaguchi T."/>
            <person name="Das B."/>
            <person name="Nakamura S."/>
            <person name="Okada Y."/>
            <person name="Kumanogoh A."/>
            <person name="Takeda K."/>
        </authorList>
    </citation>
    <scope>NUCLEOTIDE SEQUENCE</scope>
    <source>
        <strain evidence="2">N016-13</strain>
    </source>
</reference>
<reference evidence="3 4" key="1">
    <citation type="submission" date="2018-08" db="EMBL/GenBank/DDBJ databases">
        <title>A genome reference for cultivated species of the human gut microbiota.</title>
        <authorList>
            <person name="Zou Y."/>
            <person name="Xue W."/>
            <person name="Luo G."/>
        </authorList>
    </citation>
    <scope>NUCLEOTIDE SEQUENCE [LARGE SCALE GENOMIC DNA]</scope>
    <source>
        <strain evidence="3 4">AM22-1</strain>
    </source>
</reference>
<proteinExistence type="predicted"/>
<evidence type="ECO:0000259" key="1">
    <source>
        <dbReference type="Pfam" id="PF20508"/>
    </source>
</evidence>
<accession>A0A3R6HUW4</accession>
<feature type="domain" description="DUF6734" evidence="1">
    <location>
        <begin position="1"/>
        <end position="287"/>
    </location>
</feature>
<gene>
    <name evidence="3" type="ORF">DW250_15475</name>
    <name evidence="2" type="ORF">ONT05_11440</name>
</gene>
<dbReference type="Proteomes" id="UP001209074">
    <property type="component" value="Unassembled WGS sequence"/>
</dbReference>
<protein>
    <recommendedName>
        <fullName evidence="1">DUF6734 domain-containing protein</fullName>
    </recommendedName>
</protein>
<evidence type="ECO:0000313" key="3">
    <source>
        <dbReference type="EMBL" id="RHG61074.1"/>
    </source>
</evidence>
<evidence type="ECO:0000313" key="4">
    <source>
        <dbReference type="Proteomes" id="UP000286501"/>
    </source>
</evidence>
<name>A0A3R6HUW4_9BACT</name>